<comment type="similarity">
    <text evidence="7">Belongs to the binding-protein-dependent transport system permease family.</text>
</comment>
<organism evidence="9 10">
    <name type="scientific">Sutterella seckii</name>
    <dbReference type="NCBI Taxonomy" id="1944635"/>
    <lineage>
        <taxon>Bacteria</taxon>
        <taxon>Pseudomonadati</taxon>
        <taxon>Pseudomonadota</taxon>
        <taxon>Betaproteobacteria</taxon>
        <taxon>Burkholderiales</taxon>
        <taxon>Sutterellaceae</taxon>
        <taxon>Sutterella</taxon>
    </lineage>
</organism>
<dbReference type="AlphaFoldDB" id="A0A6I1EPL2"/>
<evidence type="ECO:0000313" key="10">
    <source>
        <dbReference type="Proteomes" id="UP000430564"/>
    </source>
</evidence>
<evidence type="ECO:0000256" key="3">
    <source>
        <dbReference type="ARBA" id="ARBA00022475"/>
    </source>
</evidence>
<dbReference type="Gene3D" id="1.10.3720.10">
    <property type="entry name" value="MetI-like"/>
    <property type="match status" value="1"/>
</dbReference>
<evidence type="ECO:0000256" key="4">
    <source>
        <dbReference type="ARBA" id="ARBA00022692"/>
    </source>
</evidence>
<dbReference type="GO" id="GO:0055085">
    <property type="term" value="P:transmembrane transport"/>
    <property type="evidence" value="ECO:0007669"/>
    <property type="project" value="InterPro"/>
</dbReference>
<accession>A0A6I1EPL2</accession>
<dbReference type="PROSITE" id="PS50928">
    <property type="entry name" value="ABC_TM1"/>
    <property type="match status" value="1"/>
</dbReference>
<keyword evidence="5 7" id="KW-1133">Transmembrane helix</keyword>
<dbReference type="GO" id="GO:0005886">
    <property type="term" value="C:plasma membrane"/>
    <property type="evidence" value="ECO:0007669"/>
    <property type="project" value="UniProtKB-SubCell"/>
</dbReference>
<feature type="domain" description="ABC transmembrane type-1" evidence="8">
    <location>
        <begin position="110"/>
        <end position="314"/>
    </location>
</feature>
<dbReference type="InterPro" id="IPR035906">
    <property type="entry name" value="MetI-like_sf"/>
</dbReference>
<feature type="transmembrane region" description="Helical" evidence="7">
    <location>
        <begin position="246"/>
        <end position="272"/>
    </location>
</feature>
<evidence type="ECO:0000256" key="7">
    <source>
        <dbReference type="RuleBase" id="RU363032"/>
    </source>
</evidence>
<dbReference type="RefSeq" id="WP_152158299.1">
    <property type="nucleotide sequence ID" value="NZ_WEHX01000032.1"/>
</dbReference>
<dbReference type="CDD" id="cd06261">
    <property type="entry name" value="TM_PBP2"/>
    <property type="match status" value="1"/>
</dbReference>
<dbReference type="EMBL" id="WEHX01000032">
    <property type="protein sequence ID" value="KAB7660325.1"/>
    <property type="molecule type" value="Genomic_DNA"/>
</dbReference>
<dbReference type="SUPFAM" id="SSF161098">
    <property type="entry name" value="MetI-like"/>
    <property type="match status" value="1"/>
</dbReference>
<keyword evidence="2 7" id="KW-0813">Transport</keyword>
<gene>
    <name evidence="9" type="ORF">GBM95_06195</name>
</gene>
<dbReference type="Pfam" id="PF19300">
    <property type="entry name" value="BPD_transp_1_N"/>
    <property type="match status" value="1"/>
</dbReference>
<dbReference type="InterPro" id="IPR045621">
    <property type="entry name" value="BPD_transp_1_N"/>
</dbReference>
<sequence>MLTYLMRRIAYGVLILFGVNLLTFVLFFAVNTPDDMARLNLGGRRVTADAIESWKAARGLDKPLFFNGEKEGAEKLTDTIFFEKSVPLLVLDFGRSDSGRDIGYEISTRMWPSLALALPTFVLGLIVMVSWSLLVVFFRRTKVEAAAIGLSVFLMSISGLFYIIVGQWLFSKVMQIAPVSGWTDGPGMIAFLVLPVLIALFSRLGSDTLLYRAMFLEEMGRDYVRTARSKGLTEGEVLRRHVLRNALLPIITSSVAVIPMLFMGSLIMENFFGIPGLGSYTLDALGAQDFSIVRTMVFLGTLAYIVGLILTDLVYAWVDPRIRLS</sequence>
<keyword evidence="4 7" id="KW-0812">Transmembrane</keyword>
<evidence type="ECO:0000256" key="1">
    <source>
        <dbReference type="ARBA" id="ARBA00004651"/>
    </source>
</evidence>
<evidence type="ECO:0000256" key="5">
    <source>
        <dbReference type="ARBA" id="ARBA00022989"/>
    </source>
</evidence>
<keyword evidence="6 7" id="KW-0472">Membrane</keyword>
<feature type="transmembrane region" description="Helical" evidence="7">
    <location>
        <begin position="185"/>
        <end position="204"/>
    </location>
</feature>
<protein>
    <submittedName>
        <fullName evidence="9">ABC transporter permease</fullName>
    </submittedName>
</protein>
<feature type="transmembrane region" description="Helical" evidence="7">
    <location>
        <begin position="114"/>
        <end position="138"/>
    </location>
</feature>
<proteinExistence type="inferred from homology"/>
<dbReference type="PANTHER" id="PTHR30465:SF0">
    <property type="entry name" value="OLIGOPEPTIDE TRANSPORT SYSTEM PERMEASE PROTEIN APPB"/>
    <property type="match status" value="1"/>
</dbReference>
<dbReference type="Proteomes" id="UP000430564">
    <property type="component" value="Unassembled WGS sequence"/>
</dbReference>
<reference evidence="9 10" key="1">
    <citation type="submission" date="2019-10" db="EMBL/GenBank/DDBJ databases">
        <title>Genome diversity of Sutterella seckii.</title>
        <authorList>
            <person name="Chaplin A.V."/>
            <person name="Sokolova S.R."/>
            <person name="Mosin K.A."/>
            <person name="Ivanova E.L."/>
            <person name="Kochetkova T.O."/>
            <person name="Goltsov A.Y."/>
            <person name="Trofimov D.Y."/>
            <person name="Efimov B.A."/>
        </authorList>
    </citation>
    <scope>NUCLEOTIDE SEQUENCE [LARGE SCALE GENOMIC DNA]</scope>
    <source>
        <strain evidence="9 10">ASD393</strain>
    </source>
</reference>
<keyword evidence="3" id="KW-1003">Cell membrane</keyword>
<dbReference type="InterPro" id="IPR000515">
    <property type="entry name" value="MetI-like"/>
</dbReference>
<feature type="transmembrane region" description="Helical" evidence="7">
    <location>
        <begin position="9"/>
        <end position="30"/>
    </location>
</feature>
<feature type="transmembrane region" description="Helical" evidence="7">
    <location>
        <begin position="145"/>
        <end position="165"/>
    </location>
</feature>
<evidence type="ECO:0000256" key="2">
    <source>
        <dbReference type="ARBA" id="ARBA00022448"/>
    </source>
</evidence>
<dbReference type="Pfam" id="PF00528">
    <property type="entry name" value="BPD_transp_1"/>
    <property type="match status" value="1"/>
</dbReference>
<comment type="caution">
    <text evidence="9">The sequence shown here is derived from an EMBL/GenBank/DDBJ whole genome shotgun (WGS) entry which is preliminary data.</text>
</comment>
<evidence type="ECO:0000313" key="9">
    <source>
        <dbReference type="EMBL" id="KAB7660325.1"/>
    </source>
</evidence>
<feature type="transmembrane region" description="Helical" evidence="7">
    <location>
        <begin position="292"/>
        <end position="318"/>
    </location>
</feature>
<dbReference type="OrthoDB" id="9803623at2"/>
<evidence type="ECO:0000256" key="6">
    <source>
        <dbReference type="ARBA" id="ARBA00023136"/>
    </source>
</evidence>
<comment type="subcellular location">
    <subcellularLocation>
        <location evidence="1 7">Cell membrane</location>
        <topology evidence="1 7">Multi-pass membrane protein</topology>
    </subcellularLocation>
</comment>
<evidence type="ECO:0000259" key="8">
    <source>
        <dbReference type="PROSITE" id="PS50928"/>
    </source>
</evidence>
<dbReference type="PANTHER" id="PTHR30465">
    <property type="entry name" value="INNER MEMBRANE ABC TRANSPORTER"/>
    <property type="match status" value="1"/>
</dbReference>
<name>A0A6I1EPL2_9BURK</name>